<keyword evidence="1" id="KW-0472">Membrane</keyword>
<evidence type="ECO:0000259" key="2">
    <source>
        <dbReference type="PROSITE" id="PS50835"/>
    </source>
</evidence>
<keyword evidence="1" id="KW-0812">Transmembrane</keyword>
<gene>
    <name evidence="4" type="primary">LOC111123017</name>
</gene>
<dbReference type="AlphaFoldDB" id="A0A8B8CY52"/>
<accession>A0A8B8CY52</accession>
<protein>
    <submittedName>
        <fullName evidence="4">Uncharacterized protein LOC111123017</fullName>
    </submittedName>
</protein>
<reference evidence="4" key="1">
    <citation type="submission" date="2025-08" db="UniProtKB">
        <authorList>
            <consortium name="RefSeq"/>
        </authorList>
    </citation>
    <scope>IDENTIFICATION</scope>
    <source>
        <tissue evidence="4">Whole sample</tissue>
    </source>
</reference>
<feature type="domain" description="Ig-like" evidence="2">
    <location>
        <begin position="75"/>
        <end position="168"/>
    </location>
</feature>
<organism evidence="3 4">
    <name type="scientific">Crassostrea virginica</name>
    <name type="common">Eastern oyster</name>
    <dbReference type="NCBI Taxonomy" id="6565"/>
    <lineage>
        <taxon>Eukaryota</taxon>
        <taxon>Metazoa</taxon>
        <taxon>Spiralia</taxon>
        <taxon>Lophotrochozoa</taxon>
        <taxon>Mollusca</taxon>
        <taxon>Bivalvia</taxon>
        <taxon>Autobranchia</taxon>
        <taxon>Pteriomorphia</taxon>
        <taxon>Ostreida</taxon>
        <taxon>Ostreoidea</taxon>
        <taxon>Ostreidae</taxon>
        <taxon>Crassostrea</taxon>
    </lineage>
</organism>
<evidence type="ECO:0000313" key="4">
    <source>
        <dbReference type="RefSeq" id="XP_022320802.1"/>
    </source>
</evidence>
<evidence type="ECO:0000256" key="1">
    <source>
        <dbReference type="SAM" id="Phobius"/>
    </source>
</evidence>
<dbReference type="RefSeq" id="XP_022320802.1">
    <property type="nucleotide sequence ID" value="XM_022465094.1"/>
</dbReference>
<feature type="transmembrane region" description="Helical" evidence="1">
    <location>
        <begin position="185"/>
        <end position="208"/>
    </location>
</feature>
<evidence type="ECO:0000313" key="3">
    <source>
        <dbReference type="Proteomes" id="UP000694844"/>
    </source>
</evidence>
<dbReference type="InterPro" id="IPR013783">
    <property type="entry name" value="Ig-like_fold"/>
</dbReference>
<sequence>MCSKIAEQLNQRELYPKTFLKTQGCQWAFESFCRRKMVALGTEFRSVSWISSLTVLLSCLVQLGLCQNVKVEYYSKATLICDNNQLNLSLSDQAGVVSKYWMLPGGSLVDNSSKSDMVELHVPRWTLSPNFANFNLTLNRVDDEDFGMYTCVIVYNDGKIKTVRRGLNVDGADFSKLLETYRENAIIGGIAAAGLFVVFSASCVIWHCRYSSRGKEKEGLEQGDPAQKTFDNGAMEVEETNHL</sequence>
<dbReference type="InterPro" id="IPR036179">
    <property type="entry name" value="Ig-like_dom_sf"/>
</dbReference>
<dbReference type="Proteomes" id="UP000694844">
    <property type="component" value="Chromosome 3"/>
</dbReference>
<proteinExistence type="predicted"/>
<name>A0A8B8CY52_CRAVI</name>
<dbReference type="PROSITE" id="PS50835">
    <property type="entry name" value="IG_LIKE"/>
    <property type="match status" value="1"/>
</dbReference>
<keyword evidence="1" id="KW-1133">Transmembrane helix</keyword>
<dbReference type="Gene3D" id="2.60.40.10">
    <property type="entry name" value="Immunoglobulins"/>
    <property type="match status" value="1"/>
</dbReference>
<dbReference type="KEGG" id="cvn:111123017"/>
<dbReference type="OrthoDB" id="6284188at2759"/>
<dbReference type="InterPro" id="IPR007110">
    <property type="entry name" value="Ig-like_dom"/>
</dbReference>
<dbReference type="SUPFAM" id="SSF48726">
    <property type="entry name" value="Immunoglobulin"/>
    <property type="match status" value="1"/>
</dbReference>
<keyword evidence="3" id="KW-1185">Reference proteome</keyword>
<dbReference type="GeneID" id="111123017"/>